<comment type="caution">
    <text evidence="4">The sequence shown here is derived from an EMBL/GenBank/DDBJ whole genome shotgun (WGS) entry which is preliminary data.</text>
</comment>
<reference evidence="4 5" key="1">
    <citation type="submission" date="2022-10" db="EMBL/GenBank/DDBJ databases">
        <title>Pararhodobacter sp. nov., isolated from marine algae.</title>
        <authorList>
            <person name="Choi B.J."/>
            <person name="Kim J.M."/>
            <person name="Lee J.K."/>
            <person name="Choi D.G."/>
            <person name="Jeon C.O."/>
        </authorList>
    </citation>
    <scope>NUCLEOTIDE SEQUENCE [LARGE SCALE GENOMIC DNA]</scope>
    <source>
        <strain evidence="4 5">ZQ420</strain>
    </source>
</reference>
<dbReference type="PROSITE" id="PS50005">
    <property type="entry name" value="TPR"/>
    <property type="match status" value="1"/>
</dbReference>
<keyword evidence="2 3" id="KW-0802">TPR repeat</keyword>
<evidence type="ECO:0000256" key="1">
    <source>
        <dbReference type="ARBA" id="ARBA00022737"/>
    </source>
</evidence>
<dbReference type="Pfam" id="PF13432">
    <property type="entry name" value="TPR_16"/>
    <property type="match status" value="2"/>
</dbReference>
<name>A0ABT3H5J4_9RHOB</name>
<dbReference type="PANTHER" id="PTHR45586">
    <property type="entry name" value="TPR REPEAT-CONTAINING PROTEIN PA4667"/>
    <property type="match status" value="1"/>
</dbReference>
<dbReference type="SMART" id="SM00028">
    <property type="entry name" value="TPR"/>
    <property type="match status" value="6"/>
</dbReference>
<dbReference type="SUPFAM" id="SSF48452">
    <property type="entry name" value="TPR-like"/>
    <property type="match status" value="2"/>
</dbReference>
<dbReference type="InterPro" id="IPR019734">
    <property type="entry name" value="TPR_rpt"/>
</dbReference>
<gene>
    <name evidence="4" type="ORF">OKW52_22600</name>
</gene>
<organism evidence="4 5">
    <name type="scientific">Pararhodobacter zhoushanensis</name>
    <dbReference type="NCBI Taxonomy" id="2479545"/>
    <lineage>
        <taxon>Bacteria</taxon>
        <taxon>Pseudomonadati</taxon>
        <taxon>Pseudomonadota</taxon>
        <taxon>Alphaproteobacteria</taxon>
        <taxon>Rhodobacterales</taxon>
        <taxon>Paracoccaceae</taxon>
        <taxon>Pararhodobacter</taxon>
    </lineage>
</organism>
<dbReference type="PANTHER" id="PTHR45586:SF1">
    <property type="entry name" value="LIPOPOLYSACCHARIDE ASSEMBLY PROTEIN B"/>
    <property type="match status" value="1"/>
</dbReference>
<accession>A0ABT3H5J4</accession>
<keyword evidence="5" id="KW-1185">Reference proteome</keyword>
<proteinExistence type="predicted"/>
<evidence type="ECO:0000256" key="2">
    <source>
        <dbReference type="ARBA" id="ARBA00022803"/>
    </source>
</evidence>
<dbReference type="Proteomes" id="UP001208938">
    <property type="component" value="Unassembled WGS sequence"/>
</dbReference>
<keyword evidence="1" id="KW-0677">Repeat</keyword>
<dbReference type="InterPro" id="IPR051012">
    <property type="entry name" value="CellSynth/LPSAsmb/PSIAsmb"/>
</dbReference>
<protein>
    <submittedName>
        <fullName evidence="4">Tetratricopeptide repeat protein</fullName>
    </submittedName>
</protein>
<sequence>MRSDVQPLAADASRKPLELGADPELAMDRMQIPENAPLFIKRGVMLRQSGQLAESRSLLTSVVDAHPENLGARHELAVTLRLLGDYASSLDLSEKILSARPMHRPSLLACIDTNAHARNFDGALAAAERAVERLPDDAQLLTRRGAMLRHLNRLDESRAILSSVVDIFPDDLAAKHELAVTLRLMGDHEGSHELTQSILTSRPDHRPSLLASVEATIRSGNVEAALAAVDRALESIPQDRQLLTKRGIVLRQLNRLNESKSVLSAVVDAYPDATGEAHELAVTLRQLGDYANSLTQSEAILKNHPAHWPSLLACIDTNALARDFEAALAAADRALLRLPDNVMVLSRRSATLQQLGRTDESIADLRKALALNPGNTDLRHSLAASLRASGETRESAAIFRSLLAEAPGHQGALIGHIEGLLQDHQLDDALTLIDQALAADPKNIALSVKRADVLTHMGKDSARIEQLQRVHAITPGLPHVARSLHAALIEDFRFDEADTVLRTYVEAPGDAREMRKQKIRFCLETGQLAKALDLVQAWLSELPDSPDALLCFFQVRIAALQLDDLGALEETLLKAIPASEELVSSMTSLRTAVWDFEGAVRVCESFLATYPKSKRVRERLMDLLWTMGDLERFKAALNDQPNDQHEAAFRLINLLIEMRSWDQARTHLVRLENAVQGVADPSVRSSFLMRIHRAYDRMGDGAALKIADRLGSVPYLRQNVRHYVTLADGHHAGNEQPTPTKGAPLFSKFYSAKHTRP</sequence>
<feature type="repeat" description="TPR" evidence="3">
    <location>
        <begin position="342"/>
        <end position="375"/>
    </location>
</feature>
<dbReference type="EMBL" id="JAPDFL010000002">
    <property type="protein sequence ID" value="MCW1934965.1"/>
    <property type="molecule type" value="Genomic_DNA"/>
</dbReference>
<dbReference type="InterPro" id="IPR011990">
    <property type="entry name" value="TPR-like_helical_dom_sf"/>
</dbReference>
<evidence type="ECO:0000313" key="5">
    <source>
        <dbReference type="Proteomes" id="UP001208938"/>
    </source>
</evidence>
<dbReference type="RefSeq" id="WP_264507850.1">
    <property type="nucleotide sequence ID" value="NZ_JAPDFL010000002.1"/>
</dbReference>
<evidence type="ECO:0000256" key="3">
    <source>
        <dbReference type="PROSITE-ProRule" id="PRU00339"/>
    </source>
</evidence>
<dbReference type="Pfam" id="PF14559">
    <property type="entry name" value="TPR_19"/>
    <property type="match status" value="1"/>
</dbReference>
<evidence type="ECO:0000313" key="4">
    <source>
        <dbReference type="EMBL" id="MCW1934965.1"/>
    </source>
</evidence>
<dbReference type="Gene3D" id="1.25.40.10">
    <property type="entry name" value="Tetratricopeptide repeat domain"/>
    <property type="match status" value="4"/>
</dbReference>